<evidence type="ECO:0000259" key="2">
    <source>
        <dbReference type="Pfam" id="PF14292"/>
    </source>
</evidence>
<dbReference type="RefSeq" id="WP_140511730.1">
    <property type="nucleotide sequence ID" value="NZ_RCZH01000024.1"/>
</dbReference>
<gene>
    <name evidence="3" type="ORF">EAH81_25510</name>
</gene>
<dbReference type="InterPro" id="IPR025970">
    <property type="entry name" value="SusE"/>
</dbReference>
<evidence type="ECO:0000256" key="1">
    <source>
        <dbReference type="SAM" id="SignalP"/>
    </source>
</evidence>
<feature type="chain" id="PRO_5021374354" description="SusE outer membrane protein domain-containing protein" evidence="1">
    <location>
        <begin position="21"/>
        <end position="399"/>
    </location>
</feature>
<proteinExistence type="predicted"/>
<comment type="caution">
    <text evidence="3">The sequence shown here is derived from an EMBL/GenBank/DDBJ whole genome shotgun (WGS) entry which is preliminary data.</text>
</comment>
<evidence type="ECO:0000313" key="4">
    <source>
        <dbReference type="Proteomes" id="UP000319700"/>
    </source>
</evidence>
<dbReference type="EMBL" id="RCZH01000024">
    <property type="protein sequence ID" value="TPG32644.1"/>
    <property type="molecule type" value="Genomic_DNA"/>
</dbReference>
<dbReference type="OrthoDB" id="975117at2"/>
<accession>A0A502E5L9</accession>
<feature type="domain" description="SusE outer membrane protein" evidence="2">
    <location>
        <begin position="43"/>
        <end position="133"/>
    </location>
</feature>
<protein>
    <recommendedName>
        <fullName evidence="2">SusE outer membrane protein domain-containing protein</fullName>
    </recommendedName>
</protein>
<dbReference type="Proteomes" id="UP000319700">
    <property type="component" value="Unassembled WGS sequence"/>
</dbReference>
<keyword evidence="4" id="KW-1185">Reference proteome</keyword>
<feature type="signal peptide" evidence="1">
    <location>
        <begin position="1"/>
        <end position="20"/>
    </location>
</feature>
<dbReference type="Gene3D" id="2.60.40.3620">
    <property type="match status" value="1"/>
</dbReference>
<reference evidence="3 4" key="1">
    <citation type="journal article" date="2019" name="Environ. Microbiol.">
        <title>Species interactions and distinct microbial communities in high Arctic permafrost affected cryosols are associated with the CH4 and CO2 gas fluxes.</title>
        <authorList>
            <person name="Altshuler I."/>
            <person name="Hamel J."/>
            <person name="Turney S."/>
            <person name="Magnuson E."/>
            <person name="Levesque R."/>
            <person name="Greer C."/>
            <person name="Whyte L.G."/>
        </authorList>
    </citation>
    <scope>NUCLEOTIDE SEQUENCE [LARGE SCALE GENOMIC DNA]</scope>
    <source>
        <strain evidence="3 4">42</strain>
    </source>
</reference>
<dbReference type="Pfam" id="PF14292">
    <property type="entry name" value="SusE"/>
    <property type="match status" value="1"/>
</dbReference>
<name>A0A502E5L9_9FLAO</name>
<keyword evidence="1" id="KW-0732">Signal</keyword>
<organism evidence="3 4">
    <name type="scientific">Flavobacterium pectinovorum</name>
    <dbReference type="NCBI Taxonomy" id="29533"/>
    <lineage>
        <taxon>Bacteria</taxon>
        <taxon>Pseudomonadati</taxon>
        <taxon>Bacteroidota</taxon>
        <taxon>Flavobacteriia</taxon>
        <taxon>Flavobacteriales</taxon>
        <taxon>Flavobacteriaceae</taxon>
        <taxon>Flavobacterium</taxon>
    </lineage>
</organism>
<evidence type="ECO:0000313" key="3">
    <source>
        <dbReference type="EMBL" id="TPG32644.1"/>
    </source>
</evidence>
<sequence length="399" mass="42384">MKKLTFLLLGLIAFAFTSCSDDDPSINVYPGEKIITVPVLDALPAPAEYISQEDVNEDVAAGTFKWTAAALEYQGPVSYYIQIAPAGSDFSSAVDVFSASVSTTTKDFTFGDLNLAVNRLSLALVSNGKAKVKFGTLAEFDVRVKAIAEKSQVIGYSLTQLMKINAYEKIIFNTPELFLVGAPQAYYGQSGWDEKNGISMKYIGNPKTNTKVFEAYVKVAVGDGFKFTGDGKTWANGNYGTDGDVAAISGGQEFTLINDGDNSKSSKDLKIAEADGAGLYYVRVDMDAMKVKVIKMKWGVIGAATAGGWNDETAMGYDFATNTYAYAGSDITAGEMKFRSKNTGNFINGVAGAGGEWTFNVGDLLFVGDGGTGKNFVITAGAKPKLVVNFDGTAVVTGL</sequence>
<dbReference type="AlphaFoldDB" id="A0A502E5L9"/>
<dbReference type="PROSITE" id="PS51257">
    <property type="entry name" value="PROKAR_LIPOPROTEIN"/>
    <property type="match status" value="1"/>
</dbReference>